<gene>
    <name evidence="5" type="ORF">A2Z10_00195</name>
</gene>
<proteinExistence type="predicted"/>
<keyword evidence="1" id="KW-0479">Metal-binding</keyword>
<dbReference type="PROSITE" id="PS51379">
    <property type="entry name" value="4FE4S_FER_2"/>
    <property type="match status" value="1"/>
</dbReference>
<dbReference type="Proteomes" id="UP000176639">
    <property type="component" value="Unassembled WGS sequence"/>
</dbReference>
<evidence type="ECO:0000256" key="2">
    <source>
        <dbReference type="ARBA" id="ARBA00023004"/>
    </source>
</evidence>
<evidence type="ECO:0000256" key="3">
    <source>
        <dbReference type="ARBA" id="ARBA00023014"/>
    </source>
</evidence>
<evidence type="ECO:0000259" key="4">
    <source>
        <dbReference type="PROSITE" id="PS51379"/>
    </source>
</evidence>
<dbReference type="GO" id="GO:0046872">
    <property type="term" value="F:metal ion binding"/>
    <property type="evidence" value="ECO:0007669"/>
    <property type="project" value="UniProtKB-KW"/>
</dbReference>
<accession>A0A1F5B165</accession>
<evidence type="ECO:0000256" key="1">
    <source>
        <dbReference type="ARBA" id="ARBA00022723"/>
    </source>
</evidence>
<protein>
    <recommendedName>
        <fullName evidence="4">4Fe-4S ferredoxin-type domain-containing protein</fullName>
    </recommendedName>
</protein>
<dbReference type="GO" id="GO:0051536">
    <property type="term" value="F:iron-sulfur cluster binding"/>
    <property type="evidence" value="ECO:0007669"/>
    <property type="project" value="UniProtKB-KW"/>
</dbReference>
<keyword evidence="2" id="KW-0408">Iron</keyword>
<dbReference type="Pfam" id="PF13459">
    <property type="entry name" value="Fer4_15"/>
    <property type="match status" value="1"/>
</dbReference>
<reference evidence="5 6" key="1">
    <citation type="journal article" date="2016" name="Nat. Commun.">
        <title>Thousands of microbial genomes shed light on interconnected biogeochemical processes in an aquifer system.</title>
        <authorList>
            <person name="Anantharaman K."/>
            <person name="Brown C.T."/>
            <person name="Hug L.A."/>
            <person name="Sharon I."/>
            <person name="Castelle C.J."/>
            <person name="Probst A.J."/>
            <person name="Thomas B.C."/>
            <person name="Singh A."/>
            <person name="Wilkins M.J."/>
            <person name="Karaoz U."/>
            <person name="Brodie E.L."/>
            <person name="Williams K.H."/>
            <person name="Hubbard S.S."/>
            <person name="Banfield J.F."/>
        </authorList>
    </citation>
    <scope>NUCLEOTIDE SEQUENCE [LARGE SCALE GENOMIC DNA]</scope>
</reference>
<sequence>MAKKYTILHFKDGCIGCGSCAAVCEKYWEIQDDGIAHLTGSVLQKKTKENVYVLELDDPGCNADAQDICPAQVIKIRATKKEKKKGVIKKKKAA</sequence>
<keyword evidence="3" id="KW-0411">Iron-sulfur</keyword>
<dbReference type="SUPFAM" id="SSF54862">
    <property type="entry name" value="4Fe-4S ferredoxins"/>
    <property type="match status" value="1"/>
</dbReference>
<dbReference type="InterPro" id="IPR017896">
    <property type="entry name" value="4Fe4S_Fe-S-bd"/>
</dbReference>
<dbReference type="Gene3D" id="3.30.70.20">
    <property type="match status" value="1"/>
</dbReference>
<evidence type="ECO:0000313" key="6">
    <source>
        <dbReference type="Proteomes" id="UP000176639"/>
    </source>
</evidence>
<dbReference type="EMBL" id="MEYI01000004">
    <property type="protein sequence ID" value="OGD24365.1"/>
    <property type="molecule type" value="Genomic_DNA"/>
</dbReference>
<organism evidence="5 6">
    <name type="scientific">Candidatus Azambacteria bacterium RBG_16_47_10</name>
    <dbReference type="NCBI Taxonomy" id="1797292"/>
    <lineage>
        <taxon>Bacteria</taxon>
        <taxon>Candidatus Azamiibacteriota</taxon>
    </lineage>
</organism>
<name>A0A1F5B165_9BACT</name>
<dbReference type="InterPro" id="IPR017900">
    <property type="entry name" value="4Fe4S_Fe_S_CS"/>
</dbReference>
<evidence type="ECO:0000313" key="5">
    <source>
        <dbReference type="EMBL" id="OGD24365.1"/>
    </source>
</evidence>
<dbReference type="PROSITE" id="PS00198">
    <property type="entry name" value="4FE4S_FER_1"/>
    <property type="match status" value="1"/>
</dbReference>
<dbReference type="AlphaFoldDB" id="A0A1F5B165"/>
<comment type="caution">
    <text evidence="5">The sequence shown here is derived from an EMBL/GenBank/DDBJ whole genome shotgun (WGS) entry which is preliminary data.</text>
</comment>
<feature type="domain" description="4Fe-4S ferredoxin-type" evidence="4">
    <location>
        <begin position="5"/>
        <end position="33"/>
    </location>
</feature>